<dbReference type="Gene3D" id="3.30.70.270">
    <property type="match status" value="2"/>
</dbReference>
<dbReference type="GO" id="GO:0016787">
    <property type="term" value="F:hydrolase activity"/>
    <property type="evidence" value="ECO:0007669"/>
    <property type="project" value="UniProtKB-KW"/>
</dbReference>
<feature type="compositionally biased region" description="Polar residues" evidence="8">
    <location>
        <begin position="17"/>
        <end position="26"/>
    </location>
</feature>
<dbReference type="CDD" id="cd09274">
    <property type="entry name" value="RNase_HI_RT_Ty3"/>
    <property type="match status" value="1"/>
</dbReference>
<evidence type="ECO:0000256" key="2">
    <source>
        <dbReference type="ARBA" id="ARBA00022679"/>
    </source>
</evidence>
<dbReference type="GO" id="GO:0004519">
    <property type="term" value="F:endonuclease activity"/>
    <property type="evidence" value="ECO:0007669"/>
    <property type="project" value="UniProtKB-KW"/>
</dbReference>
<evidence type="ECO:0000256" key="6">
    <source>
        <dbReference type="ARBA" id="ARBA00022801"/>
    </source>
</evidence>
<sequence length="628" mass="70729">MKNLEPSTVVHELNLPRHSQYNSASSRKNHKTSDRTRTGPVNQNRVKVEPHRYSSQQGCGNCGRRHSKHEECPAKGKKCNSCQKWNHFAQVCRSKQRVDEVVLDTDSDSDQEFFIDCINEHNTFINDKNKVKRDQAFATITVCSKPIKFKLDTGSQVNILPKHIFESLKFNGTLKKSPRILTAYNGNALPSLGVCCLPCEHGSVNSKLEFYCLDTNSPPILGMQSCLDYELIKLVYSTETTCTSDSDPMTKSSVLKDYSDIFKGVGLVSGKATIHIDSEVPPVVHPPRRVPVALRGRLKSELDRMVNADIICKVNGPTPWVNSLVVVEKPNGYWTISLDEPSSYFTTFNTPYGRYRFKRLPFGLNCSQDLFQAKIDECYAELDGVVAIVDDILVYGSTREEHDSNLRRVLQISREKDMKLNDDKLEVGVTEVTYFGHVITSSGLRADPHKVQAISDMPPPSNKAEVQTILGMVNYLSKFAPNLAEITSPMRAILNKDVEFAWDQPQIAAFQKVKEILTRSPGPILSYYDPTKDLTLQVDASKYGLGAVLLQDDKPVAYASKSLTTSEINYAQIEKEMYAIVFGCTRFHQYIYGRSIRVETDHKPLVSIMKKSLLDAPARLQRMILRLQ</sequence>
<dbReference type="Pfam" id="PF17917">
    <property type="entry name" value="RT_RNaseH"/>
    <property type="match status" value="1"/>
</dbReference>
<dbReference type="CDD" id="cd05481">
    <property type="entry name" value="retropepsin_like_LTR_1"/>
    <property type="match status" value="1"/>
</dbReference>
<name>A0A8B6E822_MYTGA</name>
<reference evidence="11" key="1">
    <citation type="submission" date="2018-11" db="EMBL/GenBank/DDBJ databases">
        <authorList>
            <person name="Alioto T."/>
            <person name="Alioto T."/>
        </authorList>
    </citation>
    <scope>NUCLEOTIDE SEQUENCE</scope>
</reference>
<keyword evidence="12" id="KW-1185">Reference proteome</keyword>
<dbReference type="Gene3D" id="2.40.70.10">
    <property type="entry name" value="Acid Proteases"/>
    <property type="match status" value="1"/>
</dbReference>
<organism evidence="11 12">
    <name type="scientific">Mytilus galloprovincialis</name>
    <name type="common">Mediterranean mussel</name>
    <dbReference type="NCBI Taxonomy" id="29158"/>
    <lineage>
        <taxon>Eukaryota</taxon>
        <taxon>Metazoa</taxon>
        <taxon>Spiralia</taxon>
        <taxon>Lophotrochozoa</taxon>
        <taxon>Mollusca</taxon>
        <taxon>Bivalvia</taxon>
        <taxon>Autobranchia</taxon>
        <taxon>Pteriomorphia</taxon>
        <taxon>Mytilida</taxon>
        <taxon>Mytiloidea</taxon>
        <taxon>Mytilidae</taxon>
        <taxon>Mytilinae</taxon>
        <taxon>Mytilus</taxon>
    </lineage>
</organism>
<keyword evidence="4" id="KW-0540">Nuclease</keyword>
<feature type="domain" description="Reverse transcriptase" evidence="9">
    <location>
        <begin position="331"/>
        <end position="439"/>
    </location>
</feature>
<dbReference type="AlphaFoldDB" id="A0A8B6E822"/>
<dbReference type="PANTHER" id="PTHR37984:SF7">
    <property type="entry name" value="INTEGRASE CATALYTIC DOMAIN-CONTAINING PROTEIN"/>
    <property type="match status" value="1"/>
</dbReference>
<dbReference type="CDD" id="cd01647">
    <property type="entry name" value="RT_LTR"/>
    <property type="match status" value="1"/>
</dbReference>
<evidence type="ECO:0000313" key="11">
    <source>
        <dbReference type="EMBL" id="VDI30190.1"/>
    </source>
</evidence>
<feature type="region of interest" description="Disordered" evidence="8">
    <location>
        <begin position="1"/>
        <end position="43"/>
    </location>
</feature>
<dbReference type="Pfam" id="PF00078">
    <property type="entry name" value="RVT_1"/>
    <property type="match status" value="1"/>
</dbReference>
<evidence type="ECO:0000256" key="8">
    <source>
        <dbReference type="SAM" id="MobiDB-lite"/>
    </source>
</evidence>
<dbReference type="PANTHER" id="PTHR37984">
    <property type="entry name" value="PROTEIN CBG26694"/>
    <property type="match status" value="1"/>
</dbReference>
<dbReference type="InterPro" id="IPR043502">
    <property type="entry name" value="DNA/RNA_pol_sf"/>
</dbReference>
<keyword evidence="3" id="KW-0548">Nucleotidyltransferase</keyword>
<keyword evidence="7" id="KW-0695">RNA-directed DNA polymerase</keyword>
<evidence type="ECO:0000259" key="9">
    <source>
        <dbReference type="Pfam" id="PF00078"/>
    </source>
</evidence>
<dbReference type="SUPFAM" id="SSF56672">
    <property type="entry name" value="DNA/RNA polymerases"/>
    <property type="match status" value="1"/>
</dbReference>
<dbReference type="Proteomes" id="UP000596742">
    <property type="component" value="Unassembled WGS sequence"/>
</dbReference>
<feature type="domain" description="Reverse transcriptase RNase H-like" evidence="10">
    <location>
        <begin position="529"/>
        <end position="628"/>
    </location>
</feature>
<dbReference type="InterPro" id="IPR050951">
    <property type="entry name" value="Retrovirus_Pol_polyprotein"/>
</dbReference>
<evidence type="ECO:0000256" key="1">
    <source>
        <dbReference type="ARBA" id="ARBA00012493"/>
    </source>
</evidence>
<dbReference type="Gene3D" id="3.10.10.10">
    <property type="entry name" value="HIV Type 1 Reverse Transcriptase, subunit A, domain 1"/>
    <property type="match status" value="1"/>
</dbReference>
<keyword evidence="5" id="KW-0255">Endonuclease</keyword>
<dbReference type="Gene3D" id="3.10.20.370">
    <property type="match status" value="1"/>
</dbReference>
<feature type="non-terminal residue" evidence="11">
    <location>
        <position position="628"/>
    </location>
</feature>
<comment type="caution">
    <text evidence="11">The sequence shown here is derived from an EMBL/GenBank/DDBJ whole genome shotgun (WGS) entry which is preliminary data.</text>
</comment>
<evidence type="ECO:0000313" key="12">
    <source>
        <dbReference type="Proteomes" id="UP000596742"/>
    </source>
</evidence>
<dbReference type="InterPro" id="IPR041373">
    <property type="entry name" value="RT_RNaseH"/>
</dbReference>
<evidence type="ECO:0000256" key="3">
    <source>
        <dbReference type="ARBA" id="ARBA00022695"/>
    </source>
</evidence>
<protein>
    <recommendedName>
        <fullName evidence="1">RNA-directed DNA polymerase</fullName>
        <ecNumber evidence="1">2.7.7.49</ecNumber>
    </recommendedName>
</protein>
<dbReference type="InterPro" id="IPR043128">
    <property type="entry name" value="Rev_trsase/Diguanyl_cyclase"/>
</dbReference>
<dbReference type="FunFam" id="3.10.20.370:FF:000001">
    <property type="entry name" value="Retrovirus-related Pol polyprotein from transposon 17.6-like protein"/>
    <property type="match status" value="1"/>
</dbReference>
<proteinExistence type="predicted"/>
<evidence type="ECO:0000259" key="10">
    <source>
        <dbReference type="Pfam" id="PF17917"/>
    </source>
</evidence>
<gene>
    <name evidence="11" type="ORF">MGAL_10B029148</name>
</gene>
<keyword evidence="6" id="KW-0378">Hydrolase</keyword>
<dbReference type="OrthoDB" id="6154438at2759"/>
<dbReference type="EMBL" id="UYJE01004671">
    <property type="protein sequence ID" value="VDI30190.1"/>
    <property type="molecule type" value="Genomic_DNA"/>
</dbReference>
<dbReference type="GO" id="GO:0003964">
    <property type="term" value="F:RNA-directed DNA polymerase activity"/>
    <property type="evidence" value="ECO:0007669"/>
    <property type="project" value="UniProtKB-KW"/>
</dbReference>
<dbReference type="SUPFAM" id="SSF50630">
    <property type="entry name" value="Acid proteases"/>
    <property type="match status" value="1"/>
</dbReference>
<dbReference type="InterPro" id="IPR000477">
    <property type="entry name" value="RT_dom"/>
</dbReference>
<dbReference type="EC" id="2.7.7.49" evidence="1"/>
<keyword evidence="2" id="KW-0808">Transferase</keyword>
<evidence type="ECO:0000256" key="4">
    <source>
        <dbReference type="ARBA" id="ARBA00022722"/>
    </source>
</evidence>
<accession>A0A8B6E822</accession>
<dbReference type="InterPro" id="IPR021109">
    <property type="entry name" value="Peptidase_aspartic_dom_sf"/>
</dbReference>
<evidence type="ECO:0000256" key="5">
    <source>
        <dbReference type="ARBA" id="ARBA00022759"/>
    </source>
</evidence>
<dbReference type="FunFam" id="3.30.70.270:FF:000026">
    <property type="entry name" value="Transposon Ty3-G Gag-Pol polyprotein"/>
    <property type="match status" value="1"/>
</dbReference>
<evidence type="ECO:0000256" key="7">
    <source>
        <dbReference type="ARBA" id="ARBA00022918"/>
    </source>
</evidence>